<dbReference type="Gene3D" id="2.40.10.10">
    <property type="entry name" value="Trypsin-like serine proteases"/>
    <property type="match status" value="1"/>
</dbReference>
<dbReference type="SUPFAM" id="SSF50494">
    <property type="entry name" value="Trypsin-like serine proteases"/>
    <property type="match status" value="1"/>
</dbReference>
<keyword evidence="3 5" id="KW-0720">Serine protease</keyword>
<evidence type="ECO:0000256" key="3">
    <source>
        <dbReference type="ARBA" id="ARBA00022825"/>
    </source>
</evidence>
<dbReference type="GO" id="GO:0005615">
    <property type="term" value="C:extracellular space"/>
    <property type="evidence" value="ECO:0007669"/>
    <property type="project" value="TreeGrafter"/>
</dbReference>
<dbReference type="OrthoDB" id="10012881at2759"/>
<feature type="signal peptide" evidence="6">
    <location>
        <begin position="1"/>
        <end position="22"/>
    </location>
</feature>
<evidence type="ECO:0000313" key="9">
    <source>
        <dbReference type="Proteomes" id="UP000285301"/>
    </source>
</evidence>
<dbReference type="InterPro" id="IPR001254">
    <property type="entry name" value="Trypsin_dom"/>
</dbReference>
<comment type="caution">
    <text evidence="8">The sequence shown here is derived from an EMBL/GenBank/DDBJ whole genome shotgun (WGS) entry which is preliminary data.</text>
</comment>
<evidence type="ECO:0000256" key="5">
    <source>
        <dbReference type="RuleBase" id="RU363034"/>
    </source>
</evidence>
<dbReference type="InterPro" id="IPR018114">
    <property type="entry name" value="TRYPSIN_HIS"/>
</dbReference>
<evidence type="ECO:0000313" key="8">
    <source>
        <dbReference type="EMBL" id="RWS10414.1"/>
    </source>
</evidence>
<evidence type="ECO:0000256" key="1">
    <source>
        <dbReference type="ARBA" id="ARBA00022670"/>
    </source>
</evidence>
<evidence type="ECO:0000259" key="7">
    <source>
        <dbReference type="PROSITE" id="PS50240"/>
    </source>
</evidence>
<keyword evidence="6" id="KW-0732">Signal</keyword>
<dbReference type="Proteomes" id="UP000285301">
    <property type="component" value="Unassembled WGS sequence"/>
</dbReference>
<dbReference type="PROSITE" id="PS00135">
    <property type="entry name" value="TRYPSIN_SER"/>
    <property type="match status" value="1"/>
</dbReference>
<proteinExistence type="predicted"/>
<feature type="chain" id="PRO_5018636271" evidence="6">
    <location>
        <begin position="23"/>
        <end position="312"/>
    </location>
</feature>
<dbReference type="InterPro" id="IPR009003">
    <property type="entry name" value="Peptidase_S1_PA"/>
</dbReference>
<organism evidence="8 9">
    <name type="scientific">Dinothrombium tinctorium</name>
    <dbReference type="NCBI Taxonomy" id="1965070"/>
    <lineage>
        <taxon>Eukaryota</taxon>
        <taxon>Metazoa</taxon>
        <taxon>Ecdysozoa</taxon>
        <taxon>Arthropoda</taxon>
        <taxon>Chelicerata</taxon>
        <taxon>Arachnida</taxon>
        <taxon>Acari</taxon>
        <taxon>Acariformes</taxon>
        <taxon>Trombidiformes</taxon>
        <taxon>Prostigmata</taxon>
        <taxon>Anystina</taxon>
        <taxon>Parasitengona</taxon>
        <taxon>Trombidioidea</taxon>
        <taxon>Trombidiidae</taxon>
        <taxon>Dinothrombium</taxon>
    </lineage>
</organism>
<dbReference type="InterPro" id="IPR001314">
    <property type="entry name" value="Peptidase_S1A"/>
</dbReference>
<dbReference type="PROSITE" id="PS00134">
    <property type="entry name" value="TRYPSIN_HIS"/>
    <property type="match status" value="1"/>
</dbReference>
<dbReference type="GO" id="GO:0006508">
    <property type="term" value="P:proteolysis"/>
    <property type="evidence" value="ECO:0007669"/>
    <property type="project" value="UniProtKB-KW"/>
</dbReference>
<dbReference type="PANTHER" id="PTHR24264:SF69">
    <property type="entry name" value="TRYPSIN-3"/>
    <property type="match status" value="1"/>
</dbReference>
<evidence type="ECO:0000256" key="6">
    <source>
        <dbReference type="SAM" id="SignalP"/>
    </source>
</evidence>
<gene>
    <name evidence="8" type="ORF">B4U79_04419</name>
</gene>
<sequence>MAMCVGLWATFISFLTFNFVNGEISCGVNNENGTNANLATKRDAGAFIINGKDAQPGQVPWVALLYIYLQNGRAMCGGAIVDNYTIVSAAHCFFSCPVPFPLPSLIPSLFPRICKNAMVNTIEVCIGERNRTDPNDGQTCFNATKFHIEPRYLCCSDDNTNDIGIIKIPQGMNIPKFTSDGYGSTNRICLPTEYDYTGPGLISGWGRTSSTSQETATVLQIANVDILSNDECKKDWDVTESQVCALGRNGESSCNGDSGSALFTATETGAKMIGITSYGIVNCVSRPVVYTRAFSFLDFINSHSGPEPQNTK</sequence>
<reference evidence="8 9" key="1">
    <citation type="journal article" date="2018" name="Gigascience">
        <title>Genomes of trombidid mites reveal novel predicted allergens and laterally-transferred genes associated with secondary metabolism.</title>
        <authorList>
            <person name="Dong X."/>
            <person name="Chaisiri K."/>
            <person name="Xia D."/>
            <person name="Armstrong S.D."/>
            <person name="Fang Y."/>
            <person name="Donnelly M.J."/>
            <person name="Kadowaki T."/>
            <person name="McGarry J.W."/>
            <person name="Darby A.C."/>
            <person name="Makepeace B.L."/>
        </authorList>
    </citation>
    <scope>NUCLEOTIDE SEQUENCE [LARGE SCALE GENOMIC DNA]</scope>
    <source>
        <strain evidence="8">UoL-WK</strain>
    </source>
</reference>
<name>A0A3S3PDV9_9ACAR</name>
<dbReference type="STRING" id="1965070.A0A3S3PDV9"/>
<dbReference type="PRINTS" id="PR00722">
    <property type="entry name" value="CHYMOTRYPSIN"/>
</dbReference>
<protein>
    <submittedName>
        <fullName evidence="8">Serine-type enodpeptidase-like protein</fullName>
    </submittedName>
</protein>
<keyword evidence="9" id="KW-1185">Reference proteome</keyword>
<dbReference type="InterPro" id="IPR033116">
    <property type="entry name" value="TRYPSIN_SER"/>
</dbReference>
<dbReference type="SMART" id="SM00020">
    <property type="entry name" value="Tryp_SPc"/>
    <property type="match status" value="1"/>
</dbReference>
<evidence type="ECO:0000256" key="2">
    <source>
        <dbReference type="ARBA" id="ARBA00022801"/>
    </source>
</evidence>
<feature type="domain" description="Peptidase S1" evidence="7">
    <location>
        <begin position="48"/>
        <end position="305"/>
    </location>
</feature>
<dbReference type="Pfam" id="PF00089">
    <property type="entry name" value="Trypsin"/>
    <property type="match status" value="1"/>
</dbReference>
<dbReference type="CDD" id="cd00190">
    <property type="entry name" value="Tryp_SPc"/>
    <property type="match status" value="1"/>
</dbReference>
<keyword evidence="2 5" id="KW-0378">Hydrolase</keyword>
<keyword evidence="4" id="KW-1015">Disulfide bond</keyword>
<dbReference type="PROSITE" id="PS50240">
    <property type="entry name" value="TRYPSIN_DOM"/>
    <property type="match status" value="1"/>
</dbReference>
<evidence type="ECO:0000256" key="4">
    <source>
        <dbReference type="ARBA" id="ARBA00023157"/>
    </source>
</evidence>
<dbReference type="EMBL" id="NCKU01002103">
    <property type="protein sequence ID" value="RWS10414.1"/>
    <property type="molecule type" value="Genomic_DNA"/>
</dbReference>
<dbReference type="InterPro" id="IPR043504">
    <property type="entry name" value="Peptidase_S1_PA_chymotrypsin"/>
</dbReference>
<keyword evidence="1 5" id="KW-0645">Protease</keyword>
<accession>A0A3S3PDV9</accession>
<dbReference type="PANTHER" id="PTHR24264">
    <property type="entry name" value="TRYPSIN-RELATED"/>
    <property type="match status" value="1"/>
</dbReference>
<dbReference type="InterPro" id="IPR050127">
    <property type="entry name" value="Serine_Proteases_S1"/>
</dbReference>
<dbReference type="AlphaFoldDB" id="A0A3S3PDV9"/>
<dbReference type="GO" id="GO:0004252">
    <property type="term" value="F:serine-type endopeptidase activity"/>
    <property type="evidence" value="ECO:0007669"/>
    <property type="project" value="InterPro"/>
</dbReference>